<dbReference type="InterPro" id="IPR051798">
    <property type="entry name" value="Class-II_PLP-Dep_Aminotrans"/>
</dbReference>
<organism evidence="7 8">
    <name type="scientific">Paenibacillus arenosi</name>
    <dbReference type="NCBI Taxonomy" id="2774142"/>
    <lineage>
        <taxon>Bacteria</taxon>
        <taxon>Bacillati</taxon>
        <taxon>Bacillota</taxon>
        <taxon>Bacilli</taxon>
        <taxon>Bacillales</taxon>
        <taxon>Paenibacillaceae</taxon>
        <taxon>Paenibacillus</taxon>
    </lineage>
</organism>
<dbReference type="InterPro" id="IPR015424">
    <property type="entry name" value="PyrdxlP-dep_Trfase"/>
</dbReference>
<name>A0ABR9AUW6_9BACL</name>
<dbReference type="NCBIfam" id="TIGR04350">
    <property type="entry name" value="C_S_lyase_PatB"/>
    <property type="match status" value="1"/>
</dbReference>
<evidence type="ECO:0000256" key="1">
    <source>
        <dbReference type="ARBA" id="ARBA00001933"/>
    </source>
</evidence>
<dbReference type="InterPro" id="IPR015421">
    <property type="entry name" value="PyrdxlP-dep_Trfase_major"/>
</dbReference>
<dbReference type="EC" id="4.4.1.13" evidence="2"/>
<reference evidence="7 8" key="1">
    <citation type="submission" date="2020-09" db="EMBL/GenBank/DDBJ databases">
        <title>Paenibacillus sp. CAU 1523 isolated from sand of Haeundae Beach.</title>
        <authorList>
            <person name="Kim W."/>
        </authorList>
    </citation>
    <scope>NUCLEOTIDE SEQUENCE [LARGE SCALE GENOMIC DNA]</scope>
    <source>
        <strain evidence="7 8">CAU 1523</strain>
    </source>
</reference>
<dbReference type="InterPro" id="IPR015422">
    <property type="entry name" value="PyrdxlP-dep_Trfase_small"/>
</dbReference>
<comment type="cofactor">
    <cofactor evidence="1">
        <name>pyridoxal 5'-phosphate</name>
        <dbReference type="ChEBI" id="CHEBI:597326"/>
    </cofactor>
</comment>
<comment type="similarity">
    <text evidence="5">Belongs to the class-II pyridoxal-phosphate-dependent aminotransferase family. MalY/PatB cystathionine beta-lyase subfamily.</text>
</comment>
<evidence type="ECO:0000313" key="7">
    <source>
        <dbReference type="EMBL" id="MBD8497879.1"/>
    </source>
</evidence>
<dbReference type="InterPro" id="IPR004839">
    <property type="entry name" value="Aminotransferase_I/II_large"/>
</dbReference>
<accession>A0ABR9AUW6</accession>
<dbReference type="CDD" id="cd00609">
    <property type="entry name" value="AAT_like"/>
    <property type="match status" value="1"/>
</dbReference>
<dbReference type="Pfam" id="PF00155">
    <property type="entry name" value="Aminotran_1_2"/>
    <property type="match status" value="1"/>
</dbReference>
<dbReference type="PANTHER" id="PTHR43525:SF1">
    <property type="entry name" value="PROTEIN MALY"/>
    <property type="match status" value="1"/>
</dbReference>
<keyword evidence="3" id="KW-0663">Pyridoxal phosphate</keyword>
<dbReference type="InterPro" id="IPR027619">
    <property type="entry name" value="C-S_lyase_PatB-like"/>
</dbReference>
<dbReference type="PANTHER" id="PTHR43525">
    <property type="entry name" value="PROTEIN MALY"/>
    <property type="match status" value="1"/>
</dbReference>
<keyword evidence="4 7" id="KW-0456">Lyase</keyword>
<keyword evidence="8" id="KW-1185">Reference proteome</keyword>
<dbReference type="SUPFAM" id="SSF53383">
    <property type="entry name" value="PLP-dependent transferases"/>
    <property type="match status" value="1"/>
</dbReference>
<proteinExistence type="inferred from homology"/>
<evidence type="ECO:0000256" key="4">
    <source>
        <dbReference type="ARBA" id="ARBA00023239"/>
    </source>
</evidence>
<dbReference type="Gene3D" id="3.40.640.10">
    <property type="entry name" value="Type I PLP-dependent aspartate aminotransferase-like (Major domain)"/>
    <property type="match status" value="1"/>
</dbReference>
<dbReference type="Gene3D" id="3.90.1150.10">
    <property type="entry name" value="Aspartate Aminotransferase, domain 1"/>
    <property type="match status" value="1"/>
</dbReference>
<protein>
    <recommendedName>
        <fullName evidence="2">cysteine-S-conjugate beta-lyase</fullName>
        <ecNumber evidence="2">4.4.1.13</ecNumber>
    </recommendedName>
</protein>
<sequence length="389" mass="43839">MYEFDRVIDRTHTDASKVIPQSAAHQDCIPLWVADMDFVAAPAIQEAIVKRLQTPIYGYTERSDRYYNAVIGWMDKRHNWQIKKDWIVTIPGVVPSMAVTMRTWVKPGEKAIIMPPLYPPFASMIASNGGTVVTSPLVLQNGHYEIDFYDFEQKAKDPAVKIFFLCNPHNPGGRVWSREELQRIADICLANDVLIFSDDIHHDIVFPGHTYTPIASLSPEVADITITATSAGKSFNIAGFKAANIMISNAKLRNAFSRTVQALGINDLDVMPIEATIAAYTEGEAWFDAMMAYMQGNNKLIEEFITARIPEVKVFEQEGTYLKWLDFRELGLSPVELKDFLQLKAKVWLNQGISFGDNGAGFMRLNMASPRSIIQEALERMEKAIQARR</sequence>
<dbReference type="EMBL" id="JACYTN010000003">
    <property type="protein sequence ID" value="MBD8497879.1"/>
    <property type="molecule type" value="Genomic_DNA"/>
</dbReference>
<evidence type="ECO:0000256" key="5">
    <source>
        <dbReference type="ARBA" id="ARBA00037974"/>
    </source>
</evidence>
<evidence type="ECO:0000313" key="8">
    <source>
        <dbReference type="Proteomes" id="UP000634529"/>
    </source>
</evidence>
<evidence type="ECO:0000256" key="2">
    <source>
        <dbReference type="ARBA" id="ARBA00012224"/>
    </source>
</evidence>
<dbReference type="GO" id="GO:0016829">
    <property type="term" value="F:lyase activity"/>
    <property type="evidence" value="ECO:0007669"/>
    <property type="project" value="UniProtKB-KW"/>
</dbReference>
<dbReference type="RefSeq" id="WP_192024300.1">
    <property type="nucleotide sequence ID" value="NZ_JACYTN010000003.1"/>
</dbReference>
<evidence type="ECO:0000259" key="6">
    <source>
        <dbReference type="Pfam" id="PF00155"/>
    </source>
</evidence>
<comment type="caution">
    <text evidence="7">The sequence shown here is derived from an EMBL/GenBank/DDBJ whole genome shotgun (WGS) entry which is preliminary data.</text>
</comment>
<gene>
    <name evidence="7" type="ORF">IFO66_06100</name>
</gene>
<feature type="domain" description="Aminotransferase class I/classII large" evidence="6">
    <location>
        <begin position="51"/>
        <end position="380"/>
    </location>
</feature>
<dbReference type="Proteomes" id="UP000634529">
    <property type="component" value="Unassembled WGS sequence"/>
</dbReference>
<evidence type="ECO:0000256" key="3">
    <source>
        <dbReference type="ARBA" id="ARBA00022898"/>
    </source>
</evidence>